<sequence>MEPSLGYVTARKLLKERFGEPYVIANAHIEQITKGPPLKASDREGLLNLADKLKDCELTLQSIGYLEDLNTTDNLKQITERFPTHLKARWLDIARVIRNGGGKPNIGQMSQFITEKAMAANDPVFGDIMDNKDSTKNEKPRQKFRPECLERILASRPRFGDLQG</sequence>
<dbReference type="EnsemblMetazoa" id="XM_021060291.1">
    <property type="protein sequence ID" value="XP_020915950.1"/>
    <property type="gene ID" value="LOC110253389"/>
</dbReference>
<dbReference type="Proteomes" id="UP000887567">
    <property type="component" value="Unplaced"/>
</dbReference>
<proteinExistence type="predicted"/>
<dbReference type="PANTHER" id="PTHR47331">
    <property type="entry name" value="PHD-TYPE DOMAIN-CONTAINING PROTEIN"/>
    <property type="match status" value="1"/>
</dbReference>
<evidence type="ECO:0000313" key="2">
    <source>
        <dbReference type="EnsemblMetazoa" id="XP_020915950.1"/>
    </source>
</evidence>
<evidence type="ECO:0000313" key="3">
    <source>
        <dbReference type="Proteomes" id="UP000887567"/>
    </source>
</evidence>
<dbReference type="OrthoDB" id="5986101at2759"/>
<organism evidence="2 3">
    <name type="scientific">Exaiptasia diaphana</name>
    <name type="common">Tropical sea anemone</name>
    <name type="synonym">Aiptasia pulchella</name>
    <dbReference type="NCBI Taxonomy" id="2652724"/>
    <lineage>
        <taxon>Eukaryota</taxon>
        <taxon>Metazoa</taxon>
        <taxon>Cnidaria</taxon>
        <taxon>Anthozoa</taxon>
        <taxon>Hexacorallia</taxon>
        <taxon>Actiniaria</taxon>
        <taxon>Aiptasiidae</taxon>
        <taxon>Exaiptasia</taxon>
    </lineage>
</organism>
<feature type="compositionally biased region" description="Basic and acidic residues" evidence="1">
    <location>
        <begin position="129"/>
        <end position="147"/>
    </location>
</feature>
<reference evidence="2" key="1">
    <citation type="submission" date="2022-11" db="UniProtKB">
        <authorList>
            <consortium name="EnsemblMetazoa"/>
        </authorList>
    </citation>
    <scope>IDENTIFICATION</scope>
</reference>
<dbReference type="AlphaFoldDB" id="A0A913Y6K0"/>
<dbReference type="PANTHER" id="PTHR47331:SF1">
    <property type="entry name" value="GAG-LIKE PROTEIN"/>
    <property type="match status" value="1"/>
</dbReference>
<protein>
    <submittedName>
        <fullName evidence="2">Uncharacterized protein</fullName>
    </submittedName>
</protein>
<dbReference type="RefSeq" id="XP_020915950.1">
    <property type="nucleotide sequence ID" value="XM_021060291.1"/>
</dbReference>
<evidence type="ECO:0000256" key="1">
    <source>
        <dbReference type="SAM" id="MobiDB-lite"/>
    </source>
</evidence>
<dbReference type="KEGG" id="epa:110253389"/>
<dbReference type="GeneID" id="110253389"/>
<accession>A0A913Y6K0</accession>
<feature type="region of interest" description="Disordered" evidence="1">
    <location>
        <begin position="126"/>
        <end position="147"/>
    </location>
</feature>
<keyword evidence="3" id="KW-1185">Reference proteome</keyword>
<name>A0A913Y6K0_EXADI</name>